<evidence type="ECO:0000313" key="4">
    <source>
        <dbReference type="Proteomes" id="UP001500466"/>
    </source>
</evidence>
<dbReference type="Pfam" id="PF14018">
    <property type="entry name" value="DUF4234"/>
    <property type="match status" value="1"/>
</dbReference>
<feature type="domain" description="DUF4234" evidence="2">
    <location>
        <begin position="11"/>
        <end position="78"/>
    </location>
</feature>
<reference evidence="4" key="1">
    <citation type="journal article" date="2019" name="Int. J. Syst. Evol. Microbiol.">
        <title>The Global Catalogue of Microorganisms (GCM) 10K type strain sequencing project: providing services to taxonomists for standard genome sequencing and annotation.</title>
        <authorList>
            <consortium name="The Broad Institute Genomics Platform"/>
            <consortium name="The Broad Institute Genome Sequencing Center for Infectious Disease"/>
            <person name="Wu L."/>
            <person name="Ma J."/>
        </authorList>
    </citation>
    <scope>NUCLEOTIDE SEQUENCE [LARGE SCALE GENOMIC DNA]</scope>
    <source>
        <strain evidence="4">JCM 17986</strain>
    </source>
</reference>
<feature type="transmembrane region" description="Helical" evidence="1">
    <location>
        <begin position="89"/>
        <end position="108"/>
    </location>
</feature>
<evidence type="ECO:0000256" key="1">
    <source>
        <dbReference type="SAM" id="Phobius"/>
    </source>
</evidence>
<dbReference type="Proteomes" id="UP001500466">
    <property type="component" value="Unassembled WGS sequence"/>
</dbReference>
<dbReference type="RefSeq" id="WP_345676987.1">
    <property type="nucleotide sequence ID" value="NZ_BAABHS010000013.1"/>
</dbReference>
<evidence type="ECO:0000313" key="3">
    <source>
        <dbReference type="EMBL" id="GAA4970873.1"/>
    </source>
</evidence>
<evidence type="ECO:0000259" key="2">
    <source>
        <dbReference type="Pfam" id="PF14018"/>
    </source>
</evidence>
<dbReference type="EMBL" id="BAABHS010000013">
    <property type="protein sequence ID" value="GAA4970873.1"/>
    <property type="molecule type" value="Genomic_DNA"/>
</dbReference>
<comment type="caution">
    <text evidence="3">The sequence shown here is derived from an EMBL/GenBank/DDBJ whole genome shotgun (WGS) entry which is preliminary data.</text>
</comment>
<gene>
    <name evidence="3" type="ORF">GCM10023205_40710</name>
</gene>
<keyword evidence="1" id="KW-0472">Membrane</keyword>
<feature type="transmembrane region" description="Helical" evidence="1">
    <location>
        <begin position="12"/>
        <end position="30"/>
    </location>
</feature>
<keyword evidence="1" id="KW-0812">Transmembrane</keyword>
<sequence length="140" mass="16201">MGTIGKHRNIFLVWLVWPFITLGIYFFVWIYKVNRETKDFNHRVEVNPFWSMMSFLVGWILIVPPFISTYRLGKRIAEDQQAAGMRVSCNAWIGLILFFVAGLSSLYYQHELNSVWASYDDPPEGTKVPVPPRPVAYPAS</sequence>
<feature type="transmembrane region" description="Helical" evidence="1">
    <location>
        <begin position="50"/>
        <end position="68"/>
    </location>
</feature>
<dbReference type="InterPro" id="IPR025328">
    <property type="entry name" value="DUF4234"/>
</dbReference>
<proteinExistence type="predicted"/>
<accession>A0ABP9HHL4</accession>
<keyword evidence="1" id="KW-1133">Transmembrane helix</keyword>
<organism evidence="3 4">
    <name type="scientific">Yinghuangia aomiensis</name>
    <dbReference type="NCBI Taxonomy" id="676205"/>
    <lineage>
        <taxon>Bacteria</taxon>
        <taxon>Bacillati</taxon>
        <taxon>Actinomycetota</taxon>
        <taxon>Actinomycetes</taxon>
        <taxon>Kitasatosporales</taxon>
        <taxon>Streptomycetaceae</taxon>
        <taxon>Yinghuangia</taxon>
    </lineage>
</organism>
<keyword evidence="4" id="KW-1185">Reference proteome</keyword>
<name>A0ABP9HHL4_9ACTN</name>
<protein>
    <recommendedName>
        <fullName evidence="2">DUF4234 domain-containing protein</fullName>
    </recommendedName>
</protein>